<proteinExistence type="predicted"/>
<gene>
    <name evidence="1" type="ORF">NCTC11388_00962</name>
</gene>
<evidence type="ECO:0000313" key="2">
    <source>
        <dbReference type="Proteomes" id="UP000254893"/>
    </source>
</evidence>
<accession>A0A380BJA7</accession>
<reference evidence="1 2" key="1">
    <citation type="submission" date="2018-06" db="EMBL/GenBank/DDBJ databases">
        <authorList>
            <consortium name="Pathogen Informatics"/>
            <person name="Doyle S."/>
        </authorList>
    </citation>
    <scope>NUCLEOTIDE SEQUENCE [LARGE SCALE GENOMIC DNA]</scope>
    <source>
        <strain evidence="1 2">NCTC11388</strain>
    </source>
</reference>
<dbReference type="AlphaFoldDB" id="A0A380BJA7"/>
<dbReference type="Proteomes" id="UP000254893">
    <property type="component" value="Unassembled WGS sequence"/>
</dbReference>
<evidence type="ECO:0000313" key="1">
    <source>
        <dbReference type="EMBL" id="SUJ02296.1"/>
    </source>
</evidence>
<protein>
    <submittedName>
        <fullName evidence="1">Uncharacterized protein</fullName>
    </submittedName>
</protein>
<name>A0A380BJA7_SPHSI</name>
<organism evidence="1 2">
    <name type="scientific">Sphingobacterium spiritivorum</name>
    <name type="common">Flavobacterium spiritivorum</name>
    <dbReference type="NCBI Taxonomy" id="258"/>
    <lineage>
        <taxon>Bacteria</taxon>
        <taxon>Pseudomonadati</taxon>
        <taxon>Bacteroidota</taxon>
        <taxon>Sphingobacteriia</taxon>
        <taxon>Sphingobacteriales</taxon>
        <taxon>Sphingobacteriaceae</taxon>
        <taxon>Sphingobacterium</taxon>
    </lineage>
</organism>
<dbReference type="EMBL" id="UGYW01000002">
    <property type="protein sequence ID" value="SUJ02296.1"/>
    <property type="molecule type" value="Genomic_DNA"/>
</dbReference>
<sequence>MIALGILFSALQMRCSIHSINCSDMKYLSLVSETEKNGQSQYYINASFPYKSEEFFFENDRVRMRKSNLKKSEKIKLLEEYLCFYQNDKPSIRMYSQTYGRIQNRLKISREKIKFPVEIEALYSLTSYLFDENVAISPVILNRRTGEDCNFERKDIDAVYKLYKKWFKEMKRNGFSNITWPLKGSDYMWLGEDDVDNIETLIRKDL</sequence>